<proteinExistence type="predicted"/>
<dbReference type="RefSeq" id="WP_174583074.1">
    <property type="nucleotide sequence ID" value="NZ_CAJNOB010000010.1"/>
</dbReference>
<dbReference type="InterPro" id="IPR036291">
    <property type="entry name" value="NAD(P)-bd_dom_sf"/>
</dbReference>
<keyword evidence="3" id="KW-0456">Lyase</keyword>
<dbReference type="PANTHER" id="PTHR11695">
    <property type="entry name" value="ALCOHOL DEHYDROGENASE RELATED"/>
    <property type="match status" value="1"/>
</dbReference>
<accession>A0A8J2FRZ0</accession>
<dbReference type="GO" id="GO:0016491">
    <property type="term" value="F:oxidoreductase activity"/>
    <property type="evidence" value="ECO:0007669"/>
    <property type="project" value="UniProtKB-KW"/>
</dbReference>
<evidence type="ECO:0000256" key="1">
    <source>
        <dbReference type="ARBA" id="ARBA00023002"/>
    </source>
</evidence>
<dbReference type="Pfam" id="PF13602">
    <property type="entry name" value="ADH_zinc_N_2"/>
    <property type="match status" value="1"/>
</dbReference>
<dbReference type="InterPro" id="IPR050700">
    <property type="entry name" value="YIM1/Zinc_Alcohol_DH_Fams"/>
</dbReference>
<dbReference type="InterPro" id="IPR011032">
    <property type="entry name" value="GroES-like_sf"/>
</dbReference>
<dbReference type="InterPro" id="IPR002364">
    <property type="entry name" value="Quin_OxRdtase/zeta-crystal_CS"/>
</dbReference>
<name>A0A8J2FRZ0_9BACT</name>
<dbReference type="Pfam" id="PF08240">
    <property type="entry name" value="ADH_N"/>
    <property type="match status" value="1"/>
</dbReference>
<comment type="caution">
    <text evidence="3">The sequence shown here is derived from an EMBL/GenBank/DDBJ whole genome shotgun (WGS) entry which is preliminary data.</text>
</comment>
<dbReference type="EC" id="1.1.1.-" evidence="3"/>
<dbReference type="PANTHER" id="PTHR11695:SF294">
    <property type="entry name" value="RETICULON-4-INTERACTING PROTEIN 1, MITOCHONDRIAL"/>
    <property type="match status" value="1"/>
</dbReference>
<dbReference type="AlphaFoldDB" id="A0A8J2FRZ0"/>
<sequence>MKAVRIHSFGGPEVLQYEEAPLPVLQEGDLLVKVHAAGVNPVDWKVREGRLQARLNHKLPLILGWDFSGVVVQQGPGTSRFAWGDEVFARPDIRRDGSYAEYIAVREVEVARKPRSLDHIRSAVIPLAALTAWQSLFDAAKLEPGQTVLVHAAAGGVGHFAVQLAKIWGAQVIATASARNHDFVYELGADEVVDYTQVPFEERIKDVDVVFDTVGGETQERSWKVLRPGGILVSILSPPQAPSDTRRLRGAYVFVEPNAEELAQIAELVDQGKLRPYVSQVFGLSEARKAHELSQTGHVRGKLALDVSR</sequence>
<dbReference type="Gene3D" id="3.40.50.720">
    <property type="entry name" value="NAD(P)-binding Rossmann-like Domain"/>
    <property type="match status" value="1"/>
</dbReference>
<feature type="domain" description="Enoyl reductase (ER)" evidence="2">
    <location>
        <begin position="10"/>
        <end position="305"/>
    </location>
</feature>
<dbReference type="SUPFAM" id="SSF50129">
    <property type="entry name" value="GroES-like"/>
    <property type="match status" value="1"/>
</dbReference>
<evidence type="ECO:0000313" key="3">
    <source>
        <dbReference type="EMBL" id="CAF0695030.1"/>
    </source>
</evidence>
<dbReference type="InterPro" id="IPR013154">
    <property type="entry name" value="ADH-like_N"/>
</dbReference>
<reference evidence="3" key="1">
    <citation type="submission" date="2021-02" db="EMBL/GenBank/DDBJ databases">
        <authorList>
            <person name="Cremers G."/>
            <person name="Picone N."/>
        </authorList>
    </citation>
    <scope>NUCLEOTIDE SEQUENCE</scope>
    <source>
        <strain evidence="3">PQ17</strain>
    </source>
</reference>
<dbReference type="PROSITE" id="PS01162">
    <property type="entry name" value="QOR_ZETA_CRYSTAL"/>
    <property type="match status" value="1"/>
</dbReference>
<dbReference type="EMBL" id="CAJNOB010000010">
    <property type="protein sequence ID" value="CAF0695030.1"/>
    <property type="molecule type" value="Genomic_DNA"/>
</dbReference>
<gene>
    <name evidence="3" type="ORF">MPNT_180033</name>
</gene>
<keyword evidence="1 3" id="KW-0560">Oxidoreductase</keyword>
<organism evidence="3 4">
    <name type="scientific">Candidatus Methylacidithermus pantelleriae</name>
    <dbReference type="NCBI Taxonomy" id="2744239"/>
    <lineage>
        <taxon>Bacteria</taxon>
        <taxon>Pseudomonadati</taxon>
        <taxon>Verrucomicrobiota</taxon>
        <taxon>Methylacidiphilae</taxon>
        <taxon>Methylacidiphilales</taxon>
        <taxon>Methylacidiphilaceae</taxon>
        <taxon>Candidatus Methylacidithermus</taxon>
    </lineage>
</organism>
<dbReference type="Proteomes" id="UP000663859">
    <property type="component" value="Unassembled WGS sequence"/>
</dbReference>
<dbReference type="InterPro" id="IPR020843">
    <property type="entry name" value="ER"/>
</dbReference>
<dbReference type="SUPFAM" id="SSF51735">
    <property type="entry name" value="NAD(P)-binding Rossmann-fold domains"/>
    <property type="match status" value="1"/>
</dbReference>
<evidence type="ECO:0000313" key="4">
    <source>
        <dbReference type="Proteomes" id="UP000663859"/>
    </source>
</evidence>
<evidence type="ECO:0000259" key="2">
    <source>
        <dbReference type="SMART" id="SM00829"/>
    </source>
</evidence>
<protein>
    <submittedName>
        <fullName evidence="3">Bifunctional protein: zinc-containing alcohol dehydrogenase quinone oxidoreductase (NADPH:quinone reductase) Similar to arginate lyase</fullName>
        <ecNumber evidence="3">1.1.1.-</ecNumber>
    </submittedName>
</protein>
<keyword evidence="4" id="KW-1185">Reference proteome</keyword>
<dbReference type="GO" id="GO:0016829">
    <property type="term" value="F:lyase activity"/>
    <property type="evidence" value="ECO:0007669"/>
    <property type="project" value="UniProtKB-KW"/>
</dbReference>
<dbReference type="GO" id="GO:0008270">
    <property type="term" value="F:zinc ion binding"/>
    <property type="evidence" value="ECO:0007669"/>
    <property type="project" value="InterPro"/>
</dbReference>
<dbReference type="SMART" id="SM00829">
    <property type="entry name" value="PKS_ER"/>
    <property type="match status" value="1"/>
</dbReference>
<dbReference type="Gene3D" id="3.90.180.10">
    <property type="entry name" value="Medium-chain alcohol dehydrogenases, catalytic domain"/>
    <property type="match status" value="1"/>
</dbReference>
<dbReference type="CDD" id="cd05289">
    <property type="entry name" value="MDR_like_2"/>
    <property type="match status" value="1"/>
</dbReference>